<accession>A0AAY4DYV1</accession>
<dbReference type="InterPro" id="IPR001356">
    <property type="entry name" value="HD"/>
</dbReference>
<keyword evidence="8 15" id="KW-1133">Transmembrane helix</keyword>
<evidence type="ECO:0000256" key="5">
    <source>
        <dbReference type="ARBA" id="ARBA00022679"/>
    </source>
</evidence>
<dbReference type="Ensembl" id="ENSDCDT00010061007.1">
    <property type="protein sequence ID" value="ENSDCDP00010050583.1"/>
    <property type="gene ID" value="ENSDCDG00010029958.1"/>
</dbReference>
<evidence type="ECO:0000256" key="13">
    <source>
        <dbReference type="PROSITE-ProRule" id="PRU00205"/>
    </source>
</evidence>
<feature type="DNA-binding region" description="Homeobox" evidence="12">
    <location>
        <begin position="85"/>
        <end position="128"/>
    </location>
</feature>
<feature type="transmembrane region" description="Helical" evidence="15">
    <location>
        <begin position="260"/>
        <end position="282"/>
    </location>
</feature>
<comment type="pathway">
    <text evidence="2">Lipid metabolism; sphingolipid metabolism.</text>
</comment>
<dbReference type="GO" id="GO:0046513">
    <property type="term" value="P:ceramide biosynthetic process"/>
    <property type="evidence" value="ECO:0007669"/>
    <property type="project" value="InterPro"/>
</dbReference>
<dbReference type="GO" id="GO:0050291">
    <property type="term" value="F:sphingosine N-acyltransferase activity"/>
    <property type="evidence" value="ECO:0007669"/>
    <property type="project" value="InterPro"/>
</dbReference>
<proteinExistence type="predicted"/>
<evidence type="ECO:0000256" key="12">
    <source>
        <dbReference type="PROSITE-ProRule" id="PRU00108"/>
    </source>
</evidence>
<evidence type="ECO:0000313" key="18">
    <source>
        <dbReference type="Ensembl" id="ENSDCDP00010050583.1"/>
    </source>
</evidence>
<keyword evidence="6 13" id="KW-0812">Transmembrane</keyword>
<evidence type="ECO:0000256" key="2">
    <source>
        <dbReference type="ARBA" id="ARBA00004760"/>
    </source>
</evidence>
<evidence type="ECO:0000256" key="9">
    <source>
        <dbReference type="ARBA" id="ARBA00023098"/>
    </source>
</evidence>
<dbReference type="PROSITE" id="PS50071">
    <property type="entry name" value="HOMEOBOX_2"/>
    <property type="match status" value="1"/>
</dbReference>
<dbReference type="InterPro" id="IPR006634">
    <property type="entry name" value="TLC-dom"/>
</dbReference>
<dbReference type="PROSITE" id="PS50922">
    <property type="entry name" value="TLC"/>
    <property type="match status" value="1"/>
</dbReference>
<dbReference type="GeneTree" id="ENSGT01030000234515"/>
<feature type="domain" description="TLC" evidence="17">
    <location>
        <begin position="130"/>
        <end position="331"/>
    </location>
</feature>
<dbReference type="InterPro" id="IPR016439">
    <property type="entry name" value="Lag1/Lac1-like"/>
</dbReference>
<reference evidence="18" key="3">
    <citation type="submission" date="2025-09" db="UniProtKB">
        <authorList>
            <consortium name="Ensembl"/>
        </authorList>
    </citation>
    <scope>IDENTIFICATION</scope>
</reference>
<feature type="region of interest" description="Disordered" evidence="14">
    <location>
        <begin position="359"/>
        <end position="390"/>
    </location>
</feature>
<dbReference type="SMART" id="SM00724">
    <property type="entry name" value="TLC"/>
    <property type="match status" value="1"/>
</dbReference>
<comment type="pathway">
    <text evidence="3">Sphingolipid metabolism.</text>
</comment>
<keyword evidence="12" id="KW-0539">Nucleus</keyword>
<protein>
    <recommendedName>
        <fullName evidence="20">Ceramide synthase 6</fullName>
    </recommendedName>
</protein>
<dbReference type="InterPro" id="IPR009057">
    <property type="entry name" value="Homeodomain-like_sf"/>
</dbReference>
<dbReference type="PANTHER" id="PTHR12560:SF43">
    <property type="entry name" value="CERAMIDE SYNTHASE 6"/>
    <property type="match status" value="1"/>
</dbReference>
<feature type="compositionally biased region" description="Basic residues" evidence="14">
    <location>
        <begin position="363"/>
        <end position="375"/>
    </location>
</feature>
<dbReference type="CDD" id="cd00086">
    <property type="entry name" value="homeodomain"/>
    <property type="match status" value="1"/>
</dbReference>
<evidence type="ECO:0000256" key="10">
    <source>
        <dbReference type="ARBA" id="ARBA00023136"/>
    </source>
</evidence>
<dbReference type="AlphaFoldDB" id="A0AAY4DYV1"/>
<feature type="transmembrane region" description="Helical" evidence="15">
    <location>
        <begin position="302"/>
        <end position="323"/>
    </location>
</feature>
<dbReference type="PANTHER" id="PTHR12560">
    <property type="entry name" value="LONGEVITY ASSURANCE FACTOR 1 LAG1"/>
    <property type="match status" value="1"/>
</dbReference>
<evidence type="ECO:0000259" key="17">
    <source>
        <dbReference type="PROSITE" id="PS50922"/>
    </source>
</evidence>
<evidence type="ECO:0000256" key="4">
    <source>
        <dbReference type="ARBA" id="ARBA00022516"/>
    </source>
</evidence>
<evidence type="ECO:0000256" key="3">
    <source>
        <dbReference type="ARBA" id="ARBA00004991"/>
    </source>
</evidence>
<dbReference type="Gene3D" id="1.10.10.60">
    <property type="entry name" value="Homeodomain-like"/>
    <property type="match status" value="1"/>
</dbReference>
<evidence type="ECO:0000256" key="15">
    <source>
        <dbReference type="SAM" id="Phobius"/>
    </source>
</evidence>
<evidence type="ECO:0008006" key="20">
    <source>
        <dbReference type="Google" id="ProtNLM"/>
    </source>
</evidence>
<evidence type="ECO:0000256" key="8">
    <source>
        <dbReference type="ARBA" id="ARBA00022989"/>
    </source>
</evidence>
<reference evidence="18" key="2">
    <citation type="submission" date="2025-08" db="UniProtKB">
        <authorList>
            <consortium name="Ensembl"/>
        </authorList>
    </citation>
    <scope>IDENTIFICATION</scope>
</reference>
<keyword evidence="4" id="KW-0444">Lipid biosynthesis</keyword>
<feature type="transmembrane region" description="Helical" evidence="15">
    <location>
        <begin position="38"/>
        <end position="60"/>
    </location>
</feature>
<keyword evidence="10 13" id="KW-0472">Membrane</keyword>
<keyword evidence="12" id="KW-0238">DNA-binding</keyword>
<dbReference type="SUPFAM" id="SSF46689">
    <property type="entry name" value="Homeodomain-like"/>
    <property type="match status" value="1"/>
</dbReference>
<evidence type="ECO:0000256" key="11">
    <source>
        <dbReference type="ARBA" id="ARBA00049036"/>
    </source>
</evidence>
<keyword evidence="19" id="KW-1185">Reference proteome</keyword>
<organism evidence="18 19">
    <name type="scientific">Denticeps clupeoides</name>
    <name type="common">denticle herring</name>
    <dbReference type="NCBI Taxonomy" id="299321"/>
    <lineage>
        <taxon>Eukaryota</taxon>
        <taxon>Metazoa</taxon>
        <taxon>Chordata</taxon>
        <taxon>Craniata</taxon>
        <taxon>Vertebrata</taxon>
        <taxon>Euteleostomi</taxon>
        <taxon>Actinopterygii</taxon>
        <taxon>Neopterygii</taxon>
        <taxon>Teleostei</taxon>
        <taxon>Clupei</taxon>
        <taxon>Clupeiformes</taxon>
        <taxon>Denticipitoidei</taxon>
        <taxon>Denticipitidae</taxon>
        <taxon>Denticeps</taxon>
    </lineage>
</organism>
<evidence type="ECO:0000256" key="1">
    <source>
        <dbReference type="ARBA" id="ARBA00004477"/>
    </source>
</evidence>
<name>A0AAY4DYV1_9TELE</name>
<evidence type="ECO:0000313" key="19">
    <source>
        <dbReference type="Proteomes" id="UP000694580"/>
    </source>
</evidence>
<comment type="catalytic activity">
    <reaction evidence="11">
        <text>sphinganine + octadecanoyl-CoA = N-(octadecanoyl)-sphinganine + CoA + H(+)</text>
        <dbReference type="Rhea" id="RHEA:36547"/>
        <dbReference type="ChEBI" id="CHEBI:15378"/>
        <dbReference type="ChEBI" id="CHEBI:57287"/>
        <dbReference type="ChEBI" id="CHEBI:57394"/>
        <dbReference type="ChEBI" id="CHEBI:57817"/>
        <dbReference type="ChEBI" id="CHEBI:67033"/>
    </reaction>
    <physiologicalReaction direction="left-to-right" evidence="11">
        <dbReference type="Rhea" id="RHEA:36548"/>
    </physiologicalReaction>
</comment>
<dbReference type="GO" id="GO:0003677">
    <property type="term" value="F:DNA binding"/>
    <property type="evidence" value="ECO:0007669"/>
    <property type="project" value="UniProtKB-UniRule"/>
</dbReference>
<keyword evidence="9" id="KW-0443">Lipid metabolism</keyword>
<reference evidence="18 19" key="1">
    <citation type="submission" date="2020-06" db="EMBL/GenBank/DDBJ databases">
        <authorList>
            <consortium name="Wellcome Sanger Institute Data Sharing"/>
        </authorList>
    </citation>
    <scope>NUCLEOTIDE SEQUENCE [LARGE SCALE GENOMIC DNA]</scope>
</reference>
<evidence type="ECO:0000256" key="14">
    <source>
        <dbReference type="SAM" id="MobiDB-lite"/>
    </source>
</evidence>
<keyword evidence="5" id="KW-0808">Transferase</keyword>
<evidence type="ECO:0000256" key="7">
    <source>
        <dbReference type="ARBA" id="ARBA00022824"/>
    </source>
</evidence>
<dbReference type="Proteomes" id="UP000694580">
    <property type="component" value="Chromosome 5"/>
</dbReference>
<feature type="transmembrane region" description="Helical" evidence="15">
    <location>
        <begin position="205"/>
        <end position="224"/>
    </location>
</feature>
<keyword evidence="7" id="KW-0256">Endoplasmic reticulum</keyword>
<dbReference type="GO" id="GO:0005634">
    <property type="term" value="C:nucleus"/>
    <property type="evidence" value="ECO:0007669"/>
    <property type="project" value="UniProtKB-SubCell"/>
</dbReference>
<dbReference type="PIRSF" id="PIRSF005225">
    <property type="entry name" value="LAG1_LAC1"/>
    <property type="match status" value="1"/>
</dbReference>
<evidence type="ECO:0000259" key="16">
    <source>
        <dbReference type="PROSITE" id="PS50071"/>
    </source>
</evidence>
<evidence type="ECO:0000256" key="6">
    <source>
        <dbReference type="ARBA" id="ARBA00022692"/>
    </source>
</evidence>
<dbReference type="FunFam" id="1.10.10.60:FF:000020">
    <property type="entry name" value="Ceramide synthase 5"/>
    <property type="match status" value="1"/>
</dbReference>
<feature type="domain" description="Homeobox" evidence="16">
    <location>
        <begin position="83"/>
        <end position="127"/>
    </location>
</feature>
<gene>
    <name evidence="18" type="primary">CERS6</name>
</gene>
<keyword evidence="12" id="KW-0371">Homeobox</keyword>
<comment type="subcellular location">
    <subcellularLocation>
        <location evidence="1">Endoplasmic reticulum membrane</location>
        <topology evidence="1">Multi-pass membrane protein</topology>
    </subcellularLocation>
    <subcellularLocation>
        <location evidence="12">Nucleus</location>
    </subcellularLocation>
</comment>
<sequence length="390" mass="45648">MGGFLAWFWNERFWLPHNVTWADLKNTEDAVFPQSEDLYLAGPLAVCILLVRLLFARLIVRPMVSRLRIEVKESQRAPPNAILDKVYTAITKHPDEKRLEGLSKQLDWDARTIQRWFYRRRDQEKPTALARFCESMWKFTFYVYIFTYGVCYLKKTPWLRNTRECWQNYPYQPLTVELRYYYLLELSFCLSQLVPQLTDIKRKDFLIIIAHHLLSVSLMVFSYVSNMVRAGTLVMCLHDAAEVLLEAAKMAKYARFKRFCNLLFLLFALIFFTSRLAIYPTWVLKTTVFESWYLLGPFPSWWLLNGMLLLLLGLHCLWAYLIVRVTCRALSGGEGTNLNPLCVSMDNHNDVDFSSDNEDIPAHPKRPHRAHRSHRATNGASGAHRTNGYL</sequence>
<dbReference type="GO" id="GO:0005789">
    <property type="term" value="C:endoplasmic reticulum membrane"/>
    <property type="evidence" value="ECO:0007669"/>
    <property type="project" value="UniProtKB-SubCell"/>
</dbReference>
<dbReference type="Pfam" id="PF03798">
    <property type="entry name" value="TRAM_LAG1_CLN8"/>
    <property type="match status" value="1"/>
</dbReference>